<keyword evidence="2" id="KW-1185">Reference proteome</keyword>
<gene>
    <name evidence="1" type="ORF">OGAPHI_006753</name>
</gene>
<proteinExistence type="predicted"/>
<accession>A0A9P8NY35</accession>
<dbReference type="AlphaFoldDB" id="A0A9P8NY35"/>
<protein>
    <submittedName>
        <fullName evidence="1">Uncharacterized protein</fullName>
    </submittedName>
</protein>
<comment type="caution">
    <text evidence="1">The sequence shown here is derived from an EMBL/GenBank/DDBJ whole genome shotgun (WGS) entry which is preliminary data.</text>
</comment>
<dbReference type="Proteomes" id="UP000769157">
    <property type="component" value="Unassembled WGS sequence"/>
</dbReference>
<dbReference type="RefSeq" id="XP_046058470.1">
    <property type="nucleotide sequence ID" value="XM_046208073.1"/>
</dbReference>
<name>A0A9P8NY35_9ASCO</name>
<reference evidence="1" key="2">
    <citation type="submission" date="2021-01" db="EMBL/GenBank/DDBJ databases">
        <authorList>
            <person name="Schikora-Tamarit M.A."/>
        </authorList>
    </citation>
    <scope>NUCLEOTIDE SEQUENCE</scope>
    <source>
        <strain evidence="1">CBS6075</strain>
    </source>
</reference>
<organism evidence="1 2">
    <name type="scientific">Ogataea philodendri</name>
    <dbReference type="NCBI Taxonomy" id="1378263"/>
    <lineage>
        <taxon>Eukaryota</taxon>
        <taxon>Fungi</taxon>
        <taxon>Dikarya</taxon>
        <taxon>Ascomycota</taxon>
        <taxon>Saccharomycotina</taxon>
        <taxon>Pichiomycetes</taxon>
        <taxon>Pichiales</taxon>
        <taxon>Pichiaceae</taxon>
        <taxon>Ogataea</taxon>
    </lineage>
</organism>
<sequence length="81" mass="8591">MTFVDDLAKVDVPNSGPLVSVVTSTVLARRSGAMLSLSGTALVFVVDKEGRALEFDEAAKEGEWIGVVTEGLVEAPRRNQS</sequence>
<dbReference type="GeneID" id="70238717"/>
<reference evidence="1" key="1">
    <citation type="journal article" date="2021" name="Open Biol.">
        <title>Shared evolutionary footprints suggest mitochondrial oxidative damage underlies multiple complex I losses in fungi.</title>
        <authorList>
            <person name="Schikora-Tamarit M.A."/>
            <person name="Marcet-Houben M."/>
            <person name="Nosek J."/>
            <person name="Gabaldon T."/>
        </authorList>
    </citation>
    <scope>NUCLEOTIDE SEQUENCE</scope>
    <source>
        <strain evidence="1">CBS6075</strain>
    </source>
</reference>
<dbReference type="EMBL" id="JAEUBE010000487">
    <property type="protein sequence ID" value="KAH3661346.1"/>
    <property type="molecule type" value="Genomic_DNA"/>
</dbReference>
<evidence type="ECO:0000313" key="2">
    <source>
        <dbReference type="Proteomes" id="UP000769157"/>
    </source>
</evidence>
<evidence type="ECO:0000313" key="1">
    <source>
        <dbReference type="EMBL" id="KAH3661346.1"/>
    </source>
</evidence>